<evidence type="ECO:0000256" key="4">
    <source>
        <dbReference type="ARBA" id="ARBA00020268"/>
    </source>
</evidence>
<gene>
    <name evidence="13" type="primary">mepA_9</name>
    <name evidence="13" type="ORF">ACLFYP115_01639</name>
</gene>
<keyword evidence="10" id="KW-0406">Ion transport</keyword>
<dbReference type="NCBIfam" id="TIGR00797">
    <property type="entry name" value="matE"/>
    <property type="match status" value="1"/>
</dbReference>
<reference evidence="13" key="1">
    <citation type="submission" date="2019-11" db="EMBL/GenBank/DDBJ databases">
        <authorList>
            <person name="Feng L."/>
        </authorList>
    </citation>
    <scope>NUCLEOTIDE SEQUENCE</scope>
    <source>
        <strain evidence="13">AcaccaeLFYP115</strain>
    </source>
</reference>
<dbReference type="GO" id="GO:0006811">
    <property type="term" value="P:monoatomic ion transport"/>
    <property type="evidence" value="ECO:0007669"/>
    <property type="project" value="UniProtKB-KW"/>
</dbReference>
<comment type="similarity">
    <text evidence="3">Belongs to the multi antimicrobial extrusion (MATE) (TC 2.A.66.1) family.</text>
</comment>
<dbReference type="Pfam" id="PF01554">
    <property type="entry name" value="MatE"/>
    <property type="match status" value="2"/>
</dbReference>
<dbReference type="InterPro" id="IPR050222">
    <property type="entry name" value="MATE_MdtK"/>
</dbReference>
<keyword evidence="5" id="KW-0813">Transport</keyword>
<evidence type="ECO:0000256" key="7">
    <source>
        <dbReference type="ARBA" id="ARBA00022475"/>
    </source>
</evidence>
<accession>A0A6N2TZE4</accession>
<dbReference type="InterPro" id="IPR048279">
    <property type="entry name" value="MdtK-like"/>
</dbReference>
<evidence type="ECO:0000256" key="11">
    <source>
        <dbReference type="ARBA" id="ARBA00023136"/>
    </source>
</evidence>
<evidence type="ECO:0000256" key="9">
    <source>
        <dbReference type="ARBA" id="ARBA00022989"/>
    </source>
</evidence>
<organism evidence="13">
    <name type="scientific">Anaerostipes caccae</name>
    <dbReference type="NCBI Taxonomy" id="105841"/>
    <lineage>
        <taxon>Bacteria</taxon>
        <taxon>Bacillati</taxon>
        <taxon>Bacillota</taxon>
        <taxon>Clostridia</taxon>
        <taxon>Lachnospirales</taxon>
        <taxon>Lachnospiraceae</taxon>
        <taxon>Anaerostipes</taxon>
    </lineage>
</organism>
<dbReference type="EMBL" id="CACRSQ010000003">
    <property type="protein sequence ID" value="VYT09922.1"/>
    <property type="molecule type" value="Genomic_DNA"/>
</dbReference>
<proteinExistence type="inferred from homology"/>
<dbReference type="GO" id="GO:0005886">
    <property type="term" value="C:plasma membrane"/>
    <property type="evidence" value="ECO:0007669"/>
    <property type="project" value="UniProtKB-SubCell"/>
</dbReference>
<evidence type="ECO:0000256" key="5">
    <source>
        <dbReference type="ARBA" id="ARBA00022448"/>
    </source>
</evidence>
<comment type="function">
    <text evidence="1">Multidrug efflux pump.</text>
</comment>
<protein>
    <recommendedName>
        <fullName evidence="4">Probable multidrug resistance protein NorM</fullName>
    </recommendedName>
    <alternativeName>
        <fullName evidence="12">Multidrug-efflux transporter</fullName>
    </alternativeName>
</protein>
<keyword evidence="8" id="KW-0812">Transmembrane</keyword>
<evidence type="ECO:0000256" key="3">
    <source>
        <dbReference type="ARBA" id="ARBA00010199"/>
    </source>
</evidence>
<comment type="subcellular location">
    <subcellularLocation>
        <location evidence="2">Cell membrane</location>
        <topology evidence="2">Multi-pass membrane protein</topology>
    </subcellularLocation>
</comment>
<dbReference type="PANTHER" id="PTHR43298">
    <property type="entry name" value="MULTIDRUG RESISTANCE PROTEIN NORM-RELATED"/>
    <property type="match status" value="1"/>
</dbReference>
<dbReference type="CDD" id="cd13138">
    <property type="entry name" value="MATE_yoeA_like"/>
    <property type="match status" value="1"/>
</dbReference>
<keyword evidence="11" id="KW-0472">Membrane</keyword>
<evidence type="ECO:0000256" key="12">
    <source>
        <dbReference type="ARBA" id="ARBA00031636"/>
    </source>
</evidence>
<keyword evidence="7" id="KW-1003">Cell membrane</keyword>
<name>A0A6N2TZE4_9FIRM</name>
<dbReference type="InterPro" id="IPR002528">
    <property type="entry name" value="MATE_fam"/>
</dbReference>
<keyword evidence="9" id="KW-1133">Transmembrane helix</keyword>
<evidence type="ECO:0000256" key="6">
    <source>
        <dbReference type="ARBA" id="ARBA00022449"/>
    </source>
</evidence>
<evidence type="ECO:0000256" key="2">
    <source>
        <dbReference type="ARBA" id="ARBA00004651"/>
    </source>
</evidence>
<dbReference type="GO" id="GO:0042910">
    <property type="term" value="F:xenobiotic transmembrane transporter activity"/>
    <property type="evidence" value="ECO:0007669"/>
    <property type="project" value="InterPro"/>
</dbReference>
<keyword evidence="6" id="KW-0050">Antiport</keyword>
<evidence type="ECO:0000256" key="8">
    <source>
        <dbReference type="ARBA" id="ARBA00022692"/>
    </source>
</evidence>
<dbReference type="AlphaFoldDB" id="A0A6N2TZE4"/>
<evidence type="ECO:0000313" key="13">
    <source>
        <dbReference type="EMBL" id="VYT09922.1"/>
    </source>
</evidence>
<evidence type="ECO:0000256" key="1">
    <source>
        <dbReference type="ARBA" id="ARBA00003408"/>
    </source>
</evidence>
<sequence>MKREKTAITLIKFCIPLILSGILQQLYNWADAFIVGNVAGENALAAIGSTTTVINLFLTAITGFTLGLSILFAQKFGGGKKDQISKTLSVFTVVLGCIFLLVPAAGIPGAYPLLRIMNTTPETIHMAKNYLQIILIGLPFLAVYNVYTSALRGIGNSRAPFGSVLCSSVVNVVLDLIFVGMMHWGAAGAAAATVISQMIMTVFIILYSVKNYPCLCFSIKKWTMDHAVLKEGLHLAIPPMIQSCISSFGGLILQNFMNGFGTQTVAAITTAYRVDTIILLPVINLGSGISTMVAQNHGAGKREQISKIVCAGTVMMIGVSLLLTWLVLGTGEYLISMFGISPESAEIGKNFFQRIAAFYVVYGIAMSIRGYIEGIGDVLFSSVSGIAALLSRIVFSYAFAGLCGNMIIAYAEAGSWGVLFFLYLIRALWRKKTGITPQKASSEN</sequence>
<dbReference type="PIRSF" id="PIRSF006603">
    <property type="entry name" value="DinF"/>
    <property type="match status" value="1"/>
</dbReference>
<dbReference type="PANTHER" id="PTHR43298:SF2">
    <property type="entry name" value="FMN_FAD EXPORTER YEEO-RELATED"/>
    <property type="match status" value="1"/>
</dbReference>
<evidence type="ECO:0000256" key="10">
    <source>
        <dbReference type="ARBA" id="ARBA00023065"/>
    </source>
</evidence>
<dbReference type="GO" id="GO:0015297">
    <property type="term" value="F:antiporter activity"/>
    <property type="evidence" value="ECO:0007669"/>
    <property type="project" value="UniProtKB-KW"/>
</dbReference>
<dbReference type="RefSeq" id="WP_006567304.1">
    <property type="nucleotide sequence ID" value="NZ_BAABZP010000001.1"/>
</dbReference>